<feature type="region of interest" description="Disordered" evidence="1">
    <location>
        <begin position="224"/>
        <end position="264"/>
    </location>
</feature>
<accession>A0A6J4HFQ4</accession>
<feature type="compositionally biased region" description="Low complexity" evidence="1">
    <location>
        <begin position="305"/>
        <end position="322"/>
    </location>
</feature>
<feature type="compositionally biased region" description="Basic and acidic residues" evidence="1">
    <location>
        <begin position="431"/>
        <end position="440"/>
    </location>
</feature>
<evidence type="ECO:0000256" key="1">
    <source>
        <dbReference type="SAM" id="MobiDB-lite"/>
    </source>
</evidence>
<feature type="non-terminal residue" evidence="2">
    <location>
        <position position="1"/>
    </location>
</feature>
<reference evidence="2" key="1">
    <citation type="submission" date="2020-02" db="EMBL/GenBank/DDBJ databases">
        <authorList>
            <person name="Meier V. D."/>
        </authorList>
    </citation>
    <scope>NUCLEOTIDE SEQUENCE</scope>
    <source>
        <strain evidence="2">AVDCRST_MAG04</strain>
    </source>
</reference>
<evidence type="ECO:0000313" key="2">
    <source>
        <dbReference type="EMBL" id="CAA9223107.1"/>
    </source>
</evidence>
<dbReference type="EMBL" id="CADCTL010000053">
    <property type="protein sequence ID" value="CAA9223107.1"/>
    <property type="molecule type" value="Genomic_DNA"/>
</dbReference>
<feature type="compositionally biased region" description="Basic residues" evidence="1">
    <location>
        <begin position="44"/>
        <end position="53"/>
    </location>
</feature>
<feature type="region of interest" description="Disordered" evidence="1">
    <location>
        <begin position="287"/>
        <end position="356"/>
    </location>
</feature>
<sequence length="477" mass="51576">ATFLRLPALDPPRRTRRGLLRRRRPRPLPRARAAAPGPALGGARRPRHAHRRRVGSAFRPLRAAAGLVPGAARAALPRPPVPLVQSRPGRRARLPVRPVARCPRRPAARPRHQGQRQDALVARRGWALDAQRRRARGAGDRHAGGARRRNVQVVQPGRDGRGADARRRTLAHALGRAGAAQPLPHPHRLFPAFRFPQGRGAAPPVAGPHHTDLPARGMARGRTGARRRLPGGGVPARGAHGRAVDRRRLRPRRAEHGQHQRHGRELRLRPVALPPDLRPGLHRRLLRPRRPLRFRPPAGSVGVEPGAPRRMPAAPGRAARAGSGYGRLRARAAPGVRRRRAAPPGLGVARRSAGCGAGPRALRVPARVPGALRAGLLRLARRGGERGAGDARPGRRTLRLARLRARARGDGGLRAGAGRPAGPPLFRAPRALHDADRRGGGDLGAHRRGRRLVRLPRQAGSDSRDGRGLRHDARAAL</sequence>
<gene>
    <name evidence="2" type="ORF">AVDCRST_MAG04-719</name>
</gene>
<feature type="compositionally biased region" description="Low complexity" evidence="1">
    <location>
        <begin position="30"/>
        <end position="43"/>
    </location>
</feature>
<organism evidence="2">
    <name type="scientific">uncultured Acetobacteraceae bacterium</name>
    <dbReference type="NCBI Taxonomy" id="169975"/>
    <lineage>
        <taxon>Bacteria</taxon>
        <taxon>Pseudomonadati</taxon>
        <taxon>Pseudomonadota</taxon>
        <taxon>Alphaproteobacteria</taxon>
        <taxon>Acetobacterales</taxon>
        <taxon>Acetobacteraceae</taxon>
        <taxon>environmental samples</taxon>
    </lineage>
</organism>
<name>A0A6J4HFQ4_9PROT</name>
<feature type="compositionally biased region" description="Low complexity" evidence="1">
    <location>
        <begin position="342"/>
        <end position="351"/>
    </location>
</feature>
<feature type="compositionally biased region" description="Basic and acidic residues" evidence="1">
    <location>
        <begin position="242"/>
        <end position="264"/>
    </location>
</feature>
<feature type="compositionally biased region" description="Basic residues" evidence="1">
    <location>
        <begin position="14"/>
        <end position="29"/>
    </location>
</feature>
<proteinExistence type="predicted"/>
<feature type="non-terminal residue" evidence="2">
    <location>
        <position position="477"/>
    </location>
</feature>
<feature type="region of interest" description="Disordered" evidence="1">
    <location>
        <begin position="1"/>
        <end position="53"/>
    </location>
</feature>
<dbReference type="AlphaFoldDB" id="A0A6J4HFQ4"/>
<feature type="compositionally biased region" description="Basic and acidic residues" evidence="1">
    <location>
        <begin position="462"/>
        <end position="477"/>
    </location>
</feature>
<feature type="region of interest" description="Disordered" evidence="1">
    <location>
        <begin position="409"/>
        <end position="477"/>
    </location>
</feature>
<protein>
    <submittedName>
        <fullName evidence="2">Selenoprotein O and cysteine-containing homologs</fullName>
    </submittedName>
</protein>
<feature type="compositionally biased region" description="Low complexity" evidence="1">
    <location>
        <begin position="416"/>
        <end position="429"/>
    </location>
</feature>